<evidence type="ECO:0000256" key="3">
    <source>
        <dbReference type="ARBA" id="ARBA00022723"/>
    </source>
</evidence>
<dbReference type="AlphaFoldDB" id="A0A6I6K475"/>
<protein>
    <submittedName>
        <fullName evidence="9">Sulfatase-like hydrolase/transferase</fullName>
    </submittedName>
</protein>
<keyword evidence="5 9" id="KW-0378">Hydrolase</keyword>
<comment type="cofactor">
    <cofactor evidence="1">
        <name>Ca(2+)</name>
        <dbReference type="ChEBI" id="CHEBI:29108"/>
    </cofactor>
</comment>
<name>A0A6I6K475_9BACT</name>
<dbReference type="Pfam" id="PF00884">
    <property type="entry name" value="Sulfatase"/>
    <property type="match status" value="1"/>
</dbReference>
<sequence>MNKLLLIFLGVLTGLGSLAQGHQQKYNVLMISVDDMNDWAGFLKGYPYPKTPAIDKLAGEGVRFNNAHCAAPLCNPSRSAVLTGMRPGTTGLYNNTYNFNDVLSDVLTLPRYFKNNGYYVAGAGKLFHADYISINDWDEYLLRNRDNIDSNIQKNRVGKAVWAAIDQGDEALDDTKMVDYVIHQLKQEHNKPFFLHCGTYKPHLPWYIPKKYFDMHPLDSIVLPDVNENDFDDIPQMGKEMIKHSGKTWARLKESGKWKEAVQAYLAAQSYADAQIGRLLKALENSNYAGNTIVLLWGDHGWHLGEKHHWTKNTLWEEATRAPLVIKVPGNNSNGRVIDEAVDFMNIYPTLADFCGLEIPEHCEGFSMKELMENPDMPIKQPAITTCGQNNHAMRDEKWRYIHYNDGAEELYDHEKDPIEWTNLANDSRYSNVKSFFKQYLPTRNKEQVEIENYHDGYIRKRGVVVSADNPEGIPLDEYYKN</sequence>
<evidence type="ECO:0000313" key="10">
    <source>
        <dbReference type="Proteomes" id="UP000428260"/>
    </source>
</evidence>
<proteinExistence type="inferred from homology"/>
<dbReference type="Proteomes" id="UP000428260">
    <property type="component" value="Chromosome"/>
</dbReference>
<keyword evidence="3" id="KW-0479">Metal-binding</keyword>
<dbReference type="SUPFAM" id="SSF53649">
    <property type="entry name" value="Alkaline phosphatase-like"/>
    <property type="match status" value="1"/>
</dbReference>
<evidence type="ECO:0000256" key="7">
    <source>
        <dbReference type="SAM" id="SignalP"/>
    </source>
</evidence>
<evidence type="ECO:0000259" key="8">
    <source>
        <dbReference type="Pfam" id="PF00884"/>
    </source>
</evidence>
<evidence type="ECO:0000256" key="5">
    <source>
        <dbReference type="ARBA" id="ARBA00022801"/>
    </source>
</evidence>
<feature type="domain" description="Sulfatase N-terminal" evidence="8">
    <location>
        <begin position="27"/>
        <end position="356"/>
    </location>
</feature>
<feature type="signal peptide" evidence="7">
    <location>
        <begin position="1"/>
        <end position="19"/>
    </location>
</feature>
<dbReference type="InterPro" id="IPR017850">
    <property type="entry name" value="Alkaline_phosphatase_core_sf"/>
</dbReference>
<accession>A0A6I6K475</accession>
<dbReference type="EMBL" id="CP046401">
    <property type="protein sequence ID" value="QGY44784.1"/>
    <property type="molecule type" value="Genomic_DNA"/>
</dbReference>
<dbReference type="GO" id="GO:0046872">
    <property type="term" value="F:metal ion binding"/>
    <property type="evidence" value="ECO:0007669"/>
    <property type="project" value="UniProtKB-KW"/>
</dbReference>
<evidence type="ECO:0000256" key="2">
    <source>
        <dbReference type="ARBA" id="ARBA00008779"/>
    </source>
</evidence>
<dbReference type="PANTHER" id="PTHR45953:SF1">
    <property type="entry name" value="IDURONATE 2-SULFATASE"/>
    <property type="match status" value="1"/>
</dbReference>
<keyword evidence="9" id="KW-0808">Transferase</keyword>
<dbReference type="KEGG" id="mcos:GM418_14230"/>
<dbReference type="InterPro" id="IPR000917">
    <property type="entry name" value="Sulfatase_N"/>
</dbReference>
<keyword evidence="6" id="KW-0106">Calcium</keyword>
<keyword evidence="4 7" id="KW-0732">Signal</keyword>
<evidence type="ECO:0000256" key="6">
    <source>
        <dbReference type="ARBA" id="ARBA00022837"/>
    </source>
</evidence>
<dbReference type="InterPro" id="IPR035874">
    <property type="entry name" value="IDS"/>
</dbReference>
<evidence type="ECO:0000256" key="4">
    <source>
        <dbReference type="ARBA" id="ARBA00022729"/>
    </source>
</evidence>
<organism evidence="9 10">
    <name type="scientific">Maribellus comscasis</name>
    <dbReference type="NCBI Taxonomy" id="2681766"/>
    <lineage>
        <taxon>Bacteria</taxon>
        <taxon>Pseudomonadati</taxon>
        <taxon>Bacteroidota</taxon>
        <taxon>Bacteroidia</taxon>
        <taxon>Marinilabiliales</taxon>
        <taxon>Prolixibacteraceae</taxon>
        <taxon>Maribellus</taxon>
    </lineage>
</organism>
<reference evidence="9 10" key="1">
    <citation type="submission" date="2019-11" db="EMBL/GenBank/DDBJ databases">
        <authorList>
            <person name="Zheng R.K."/>
            <person name="Sun C.M."/>
        </authorList>
    </citation>
    <scope>NUCLEOTIDE SEQUENCE [LARGE SCALE GENOMIC DNA]</scope>
    <source>
        <strain evidence="9 10">WC007</strain>
    </source>
</reference>
<dbReference type="RefSeq" id="WP_158867418.1">
    <property type="nucleotide sequence ID" value="NZ_CP046401.1"/>
</dbReference>
<dbReference type="GO" id="GO:0016740">
    <property type="term" value="F:transferase activity"/>
    <property type="evidence" value="ECO:0007669"/>
    <property type="project" value="UniProtKB-KW"/>
</dbReference>
<keyword evidence="10" id="KW-1185">Reference proteome</keyword>
<comment type="similarity">
    <text evidence="2">Belongs to the sulfatase family.</text>
</comment>
<evidence type="ECO:0000256" key="1">
    <source>
        <dbReference type="ARBA" id="ARBA00001913"/>
    </source>
</evidence>
<dbReference type="Gene3D" id="3.40.720.10">
    <property type="entry name" value="Alkaline Phosphatase, subunit A"/>
    <property type="match status" value="1"/>
</dbReference>
<dbReference type="CDD" id="cd16030">
    <property type="entry name" value="iduronate-2-sulfatase"/>
    <property type="match status" value="1"/>
</dbReference>
<evidence type="ECO:0000313" key="9">
    <source>
        <dbReference type="EMBL" id="QGY44784.1"/>
    </source>
</evidence>
<gene>
    <name evidence="9" type="ORF">GM418_14230</name>
</gene>
<dbReference type="PANTHER" id="PTHR45953">
    <property type="entry name" value="IDURONATE 2-SULFATASE"/>
    <property type="match status" value="1"/>
</dbReference>
<dbReference type="GO" id="GO:0004423">
    <property type="term" value="F:iduronate-2-sulfatase activity"/>
    <property type="evidence" value="ECO:0007669"/>
    <property type="project" value="InterPro"/>
</dbReference>
<dbReference type="GO" id="GO:0005737">
    <property type="term" value="C:cytoplasm"/>
    <property type="evidence" value="ECO:0007669"/>
    <property type="project" value="TreeGrafter"/>
</dbReference>
<feature type="chain" id="PRO_5026040212" evidence="7">
    <location>
        <begin position="20"/>
        <end position="482"/>
    </location>
</feature>